<reference evidence="10 11" key="1">
    <citation type="journal article" date="2013" name="Genome Announc.">
        <title>Genome Sequence of Staphylococcus massiliensis Strain S46, Isolated from the Surface of Healthy Human Skin.</title>
        <authorList>
            <person name="Srivastav R."/>
            <person name="Singh A."/>
            <person name="Jangir P.K."/>
            <person name="Kumari C."/>
            <person name="Muduli S."/>
            <person name="Sharma R."/>
        </authorList>
    </citation>
    <scope>NUCLEOTIDE SEQUENCE [LARGE SCALE GENOMIC DNA]</scope>
    <source>
        <strain evidence="10 11">S46</strain>
    </source>
</reference>
<dbReference type="PATRIC" id="fig|1229783.3.peg.928"/>
<dbReference type="EMBL" id="AMSQ01000005">
    <property type="protein sequence ID" value="EKU49056.1"/>
    <property type="molecule type" value="Genomic_DNA"/>
</dbReference>
<feature type="transmembrane region" description="Helical" evidence="8">
    <location>
        <begin position="243"/>
        <end position="263"/>
    </location>
</feature>
<evidence type="ECO:0000256" key="7">
    <source>
        <dbReference type="ARBA" id="ARBA00023136"/>
    </source>
</evidence>
<evidence type="ECO:0000256" key="1">
    <source>
        <dbReference type="ARBA" id="ARBA00004651"/>
    </source>
</evidence>
<feature type="transmembrane region" description="Helical" evidence="8">
    <location>
        <begin position="162"/>
        <end position="187"/>
    </location>
</feature>
<dbReference type="PANTHER" id="PTHR40063:SF1">
    <property type="entry name" value="MEMBRANE PROTEIN"/>
    <property type="match status" value="1"/>
</dbReference>
<evidence type="ECO:0000313" key="11">
    <source>
        <dbReference type="Proteomes" id="UP000009885"/>
    </source>
</evidence>
<keyword evidence="3" id="KW-1003">Cell membrane</keyword>
<comment type="subcellular location">
    <subcellularLocation>
        <location evidence="1">Cell membrane</location>
        <topology evidence="1">Multi-pass membrane protein</topology>
    </subcellularLocation>
</comment>
<feature type="transmembrane region" description="Helical" evidence="8">
    <location>
        <begin position="120"/>
        <end position="142"/>
    </location>
</feature>
<dbReference type="GO" id="GO:0005886">
    <property type="term" value="C:plasma membrane"/>
    <property type="evidence" value="ECO:0007669"/>
    <property type="project" value="UniProtKB-SubCell"/>
</dbReference>
<dbReference type="GO" id="GO:0009401">
    <property type="term" value="P:phosphoenolpyruvate-dependent sugar phosphotransferase system"/>
    <property type="evidence" value="ECO:0007669"/>
    <property type="project" value="InterPro"/>
</dbReference>
<feature type="transmembrane region" description="Helical" evidence="8">
    <location>
        <begin position="194"/>
        <end position="215"/>
    </location>
</feature>
<evidence type="ECO:0000256" key="2">
    <source>
        <dbReference type="ARBA" id="ARBA00022448"/>
    </source>
</evidence>
<feature type="transmembrane region" description="Helical" evidence="8">
    <location>
        <begin position="296"/>
        <end position="315"/>
    </location>
</feature>
<dbReference type="Pfam" id="PF13303">
    <property type="entry name" value="PTS_EIIC_2"/>
    <property type="match status" value="1"/>
</dbReference>
<proteinExistence type="predicted"/>
<keyword evidence="11" id="KW-1185">Reference proteome</keyword>
<sequence length="339" mass="35320">MKKVLNRWFIDGLNFMALGLFSSLIIGLIMDTIGSQTLIQAIDITFLSEIGKVAMKFAGAAIGGAIAYGLGASPLVIFSSIIVGTLGYDTFKGGPVGAYIATLVTVELSRFFAGKTKIDIILTPFLTLIIGGLIAKFVGPILSSLMKSLGNVIIMATEQQPFIMGILIAVIFGLCLTAPISSAALALMLDLSGLAAGAATIGCAAQMVGFAVTSYKDNGISELVSLGIGTSMLQVPNIIKHPFIIVPPTLASAIVAPIMTLFFPMMNNAAGAGMGTSGLVGPIMTVKVMGGTIETWLLIIVFYVALPAVLSYVIYTFMSKKGLINAGDQRIHVGKASEK</sequence>
<keyword evidence="5 8" id="KW-0812">Transmembrane</keyword>
<feature type="domain" description="Phosphotransferase system EIIC" evidence="9">
    <location>
        <begin position="12"/>
        <end position="330"/>
    </location>
</feature>
<evidence type="ECO:0000256" key="8">
    <source>
        <dbReference type="SAM" id="Phobius"/>
    </source>
</evidence>
<dbReference type="STRING" id="1229783.C273_04605"/>
<keyword evidence="2" id="KW-0813">Transport</keyword>
<dbReference type="InterPro" id="IPR003352">
    <property type="entry name" value="PTS_EIIC"/>
</dbReference>
<evidence type="ECO:0000313" key="10">
    <source>
        <dbReference type="EMBL" id="EKU49056.1"/>
    </source>
</evidence>
<keyword evidence="4" id="KW-0762">Sugar transport</keyword>
<feature type="transmembrane region" description="Helical" evidence="8">
    <location>
        <begin position="57"/>
        <end position="84"/>
    </location>
</feature>
<dbReference type="Proteomes" id="UP000009885">
    <property type="component" value="Unassembled WGS sequence"/>
</dbReference>
<evidence type="ECO:0000256" key="4">
    <source>
        <dbReference type="ARBA" id="ARBA00022597"/>
    </source>
</evidence>
<dbReference type="OrthoDB" id="396983at2"/>
<protein>
    <recommendedName>
        <fullName evidence="9">Phosphotransferase system EIIC domain-containing protein</fullName>
    </recommendedName>
</protein>
<evidence type="ECO:0000256" key="3">
    <source>
        <dbReference type="ARBA" id="ARBA00022475"/>
    </source>
</evidence>
<dbReference type="RefSeq" id="WP_009382947.1">
    <property type="nucleotide sequence ID" value="NZ_AMSQ01000005.1"/>
</dbReference>
<dbReference type="PANTHER" id="PTHR40063">
    <property type="entry name" value="MEMBRANE PROTEIN-RELATED"/>
    <property type="match status" value="1"/>
</dbReference>
<evidence type="ECO:0000256" key="5">
    <source>
        <dbReference type="ARBA" id="ARBA00022692"/>
    </source>
</evidence>
<organism evidence="10 11">
    <name type="scientific">Staphylococcus massiliensis S46</name>
    <dbReference type="NCBI Taxonomy" id="1229783"/>
    <lineage>
        <taxon>Bacteria</taxon>
        <taxon>Bacillati</taxon>
        <taxon>Bacillota</taxon>
        <taxon>Bacilli</taxon>
        <taxon>Bacillales</taxon>
        <taxon>Staphylococcaceae</taxon>
        <taxon>Staphylococcus</taxon>
    </lineage>
</organism>
<dbReference type="GO" id="GO:0008982">
    <property type="term" value="F:protein-N(PI)-phosphohistidine-sugar phosphotransferase activity"/>
    <property type="evidence" value="ECO:0007669"/>
    <property type="project" value="InterPro"/>
</dbReference>
<name>K9ASK4_9STAP</name>
<keyword evidence="7 8" id="KW-0472">Membrane</keyword>
<dbReference type="eggNOG" id="COG3641">
    <property type="taxonomic scope" value="Bacteria"/>
</dbReference>
<gene>
    <name evidence="10" type="ORF">C273_04605</name>
</gene>
<accession>K9ASK4</accession>
<comment type="caution">
    <text evidence="10">The sequence shown here is derived from an EMBL/GenBank/DDBJ whole genome shotgun (WGS) entry which is preliminary data.</text>
</comment>
<keyword evidence="6 8" id="KW-1133">Transmembrane helix</keyword>
<dbReference type="AlphaFoldDB" id="K9ASK4"/>
<evidence type="ECO:0000259" key="9">
    <source>
        <dbReference type="Pfam" id="PF13303"/>
    </source>
</evidence>
<evidence type="ECO:0000256" key="6">
    <source>
        <dbReference type="ARBA" id="ARBA00022989"/>
    </source>
</evidence>
<feature type="transmembrane region" description="Helical" evidence="8">
    <location>
        <begin position="12"/>
        <end position="30"/>
    </location>
</feature>